<dbReference type="AlphaFoldDB" id="A0AAJ5WBP7"/>
<evidence type="ECO:0000313" key="1">
    <source>
        <dbReference type="EMBL" id="WEK20519.1"/>
    </source>
</evidence>
<dbReference type="Gene3D" id="3.90.1720.10">
    <property type="entry name" value="endopeptidase domain like (from Nostoc punctiforme)"/>
    <property type="match status" value="1"/>
</dbReference>
<evidence type="ECO:0000313" key="2">
    <source>
        <dbReference type="Proteomes" id="UP001214530"/>
    </source>
</evidence>
<dbReference type="Proteomes" id="UP001214530">
    <property type="component" value="Chromosome"/>
</dbReference>
<gene>
    <name evidence="1" type="ORF">P0Y49_05130</name>
</gene>
<name>A0AAJ5WBP7_9SPHI</name>
<organism evidence="1 2">
    <name type="scientific">Candidatus Pedobacter colombiensis</name>
    <dbReference type="NCBI Taxonomy" id="3121371"/>
    <lineage>
        <taxon>Bacteria</taxon>
        <taxon>Pseudomonadati</taxon>
        <taxon>Bacteroidota</taxon>
        <taxon>Sphingobacteriia</taxon>
        <taxon>Sphingobacteriales</taxon>
        <taxon>Sphingobacteriaceae</taxon>
        <taxon>Pedobacter</taxon>
    </lineage>
</organism>
<proteinExistence type="predicted"/>
<reference evidence="1" key="1">
    <citation type="submission" date="2023-03" db="EMBL/GenBank/DDBJ databases">
        <title>Andean soil-derived lignocellulolytic bacterial consortium as a source of novel taxa and putative plastic-active enzymes.</title>
        <authorList>
            <person name="Diaz-Garcia L."/>
            <person name="Chuvochina M."/>
            <person name="Feuerriegel G."/>
            <person name="Bunk B."/>
            <person name="Sproer C."/>
            <person name="Streit W.R."/>
            <person name="Rodriguez L.M."/>
            <person name="Overmann J."/>
            <person name="Jimenez D.J."/>
        </authorList>
    </citation>
    <scope>NUCLEOTIDE SEQUENCE</scope>
    <source>
        <strain evidence="1">MAG 3858</strain>
    </source>
</reference>
<dbReference type="EMBL" id="CP119313">
    <property type="protein sequence ID" value="WEK20519.1"/>
    <property type="molecule type" value="Genomic_DNA"/>
</dbReference>
<sequence length="174" mass="19540">MGTAKICTMLVCFVFICRSWNVDSSAVKDYERIIAIAQKEVGVKELTGNNDGERVEEYLRAVGLKKGQPYCSAFVSWVFEQAGYRAPRTGWSPALFPGSRIVKDAKPAAVFGIYFSSLKRIAHVGLVESVRSDWITCLEANTNIAGSREGEGVFRRIRHKRTISRFADWIKQNN</sequence>
<protein>
    <submittedName>
        <fullName evidence="1">Peptidoglycan-binding protein</fullName>
    </submittedName>
</protein>
<accession>A0AAJ5WBP7</accession>